<dbReference type="OrthoDB" id="29013at2759"/>
<evidence type="ECO:0000256" key="2">
    <source>
        <dbReference type="ARBA" id="ARBA00038251"/>
    </source>
</evidence>
<dbReference type="EMBL" id="OU895879">
    <property type="protein sequence ID" value="CAG9807621.1"/>
    <property type="molecule type" value="Genomic_DNA"/>
</dbReference>
<reference evidence="5" key="2">
    <citation type="submission" date="2022-10" db="EMBL/GenBank/DDBJ databases">
        <authorList>
            <consortium name="ENA_rothamsted_submissions"/>
            <consortium name="culmorum"/>
            <person name="King R."/>
        </authorList>
    </citation>
    <scope>NUCLEOTIDE SEQUENCE</scope>
</reference>
<accession>A0A9N9RYD1</accession>
<dbReference type="PANTHER" id="PTHR23083">
    <property type="entry name" value="TETRATRICOPEPTIDE REPEAT PROTEIN, TPR"/>
    <property type="match status" value="1"/>
</dbReference>
<feature type="repeat" description="TPR" evidence="3">
    <location>
        <begin position="731"/>
        <end position="764"/>
    </location>
</feature>
<evidence type="ECO:0000259" key="4">
    <source>
        <dbReference type="Pfam" id="PF19440"/>
    </source>
</evidence>
<dbReference type="FunFam" id="1.25.40.10:FF:000421">
    <property type="entry name" value="Tetratricopeptide repeat domain 7B"/>
    <property type="match status" value="1"/>
</dbReference>
<dbReference type="GO" id="GO:0005886">
    <property type="term" value="C:plasma membrane"/>
    <property type="evidence" value="ECO:0007669"/>
    <property type="project" value="TreeGrafter"/>
</dbReference>
<dbReference type="SMART" id="SM00028">
    <property type="entry name" value="TPR"/>
    <property type="match status" value="6"/>
</dbReference>
<organism evidence="5 6">
    <name type="scientific">Chironomus riparius</name>
    <dbReference type="NCBI Taxonomy" id="315576"/>
    <lineage>
        <taxon>Eukaryota</taxon>
        <taxon>Metazoa</taxon>
        <taxon>Ecdysozoa</taxon>
        <taxon>Arthropoda</taxon>
        <taxon>Hexapoda</taxon>
        <taxon>Insecta</taxon>
        <taxon>Pterygota</taxon>
        <taxon>Neoptera</taxon>
        <taxon>Endopterygota</taxon>
        <taxon>Diptera</taxon>
        <taxon>Nematocera</taxon>
        <taxon>Chironomoidea</taxon>
        <taxon>Chironomidae</taxon>
        <taxon>Chironominae</taxon>
        <taxon>Chironomus</taxon>
    </lineage>
</organism>
<dbReference type="InterPro" id="IPR051722">
    <property type="entry name" value="Endocytosis_PI4K-reg_protein"/>
</dbReference>
<evidence type="ECO:0000313" key="6">
    <source>
        <dbReference type="Proteomes" id="UP001153620"/>
    </source>
</evidence>
<protein>
    <recommendedName>
        <fullName evidence="4">Tetratricopeptide repeat protein 7 N-terminal domain-containing protein</fullName>
    </recommendedName>
</protein>
<gene>
    <name evidence="5" type="ORF">CHIRRI_LOCUS10467</name>
</gene>
<dbReference type="Pfam" id="PF19440">
    <property type="entry name" value="TTC7_N"/>
    <property type="match status" value="1"/>
</dbReference>
<evidence type="ECO:0000313" key="5">
    <source>
        <dbReference type="EMBL" id="CAG9807621.1"/>
    </source>
</evidence>
<proteinExistence type="inferred from homology"/>
<dbReference type="Pfam" id="PF13181">
    <property type="entry name" value="TPR_8"/>
    <property type="match status" value="1"/>
</dbReference>
<dbReference type="Gene3D" id="1.25.40.10">
    <property type="entry name" value="Tetratricopeptide repeat domain"/>
    <property type="match status" value="3"/>
</dbReference>
<dbReference type="Pfam" id="PF13432">
    <property type="entry name" value="TPR_16"/>
    <property type="match status" value="1"/>
</dbReference>
<evidence type="ECO:0000256" key="1">
    <source>
        <dbReference type="ARBA" id="ARBA00002550"/>
    </source>
</evidence>
<dbReference type="Proteomes" id="UP001153620">
    <property type="component" value="Chromosome 3"/>
</dbReference>
<dbReference type="PANTHER" id="PTHR23083:SF464">
    <property type="entry name" value="TETRATRICOPEPTIDE REPEAT DOMAIN 7, ISOFORM A"/>
    <property type="match status" value="1"/>
</dbReference>
<dbReference type="GO" id="GO:0072659">
    <property type="term" value="P:protein localization to plasma membrane"/>
    <property type="evidence" value="ECO:0007669"/>
    <property type="project" value="TreeGrafter"/>
</dbReference>
<name>A0A9N9RYD1_9DIPT</name>
<evidence type="ECO:0000256" key="3">
    <source>
        <dbReference type="PROSITE-ProRule" id="PRU00339"/>
    </source>
</evidence>
<dbReference type="GO" id="GO:0046854">
    <property type="term" value="P:phosphatidylinositol phosphate biosynthetic process"/>
    <property type="evidence" value="ECO:0007669"/>
    <property type="project" value="TreeGrafter"/>
</dbReference>
<comment type="function">
    <text evidence="1">Involved in endocytosis.</text>
</comment>
<dbReference type="AlphaFoldDB" id="A0A9N9RYD1"/>
<comment type="similarity">
    <text evidence="2">Belongs to the YPP1 family.</text>
</comment>
<reference evidence="5" key="1">
    <citation type="submission" date="2022-01" db="EMBL/GenBank/DDBJ databases">
        <authorList>
            <person name="King R."/>
        </authorList>
    </citation>
    <scope>NUCLEOTIDE SEQUENCE</scope>
</reference>
<dbReference type="InterPro" id="IPR019734">
    <property type="entry name" value="TPR_rpt"/>
</dbReference>
<feature type="domain" description="Tetratricopeptide repeat protein 7 N-terminal" evidence="4">
    <location>
        <begin position="5"/>
        <end position="354"/>
    </location>
</feature>
<dbReference type="InterPro" id="IPR045819">
    <property type="entry name" value="TTC7_N"/>
</dbReference>
<dbReference type="PROSITE" id="PS50005">
    <property type="entry name" value="TPR"/>
    <property type="match status" value="1"/>
</dbReference>
<keyword evidence="6" id="KW-1185">Reference proteome</keyword>
<keyword evidence="3" id="KW-0802">TPR repeat</keyword>
<dbReference type="InterPro" id="IPR011990">
    <property type="entry name" value="TPR-like_helical_dom_sf"/>
</dbReference>
<sequence>MAKVRAGKLENTIEQCRSEGKWQKSIELAEELKASSPNHEALSNFLIGEGKLESYLEENPPVETNFGKARIGLADAKRMLISVCGEDGRKAGLALDSHLLLAKLYYACGEFEDSLEHFKLSDIDSLKQEITLSARTLRILAESYAAKGLCIEAKTPKGTSKFKTAEMETEMINCFERAADIGLLYLQSQEGPANMGAILETALQRSPIVLIKLDRLQAAIDRYRSMLSAVETKATQSLRLTLARQLAEVLLRGVSGTLYTPPLNNSRMNTSGAKKLWMPRRYTTRNQFIPKNQHEETLLLLLIAEALANRDAVLSQSPEFRIARLHALGNVTAVYDLLTLATVRWGQISFLHDSFEKALKFSFNEPHIWKQYALSLISLSRYQHALNALKDSSKLSPCDTVQLLMSAKICYEQLGLIREGLQFSYEALRKETKGMRSRANLFIGIGLQQLAITTTLKSERDLFSRQAIEAFEKAVQIDQNDYLSEYYLALQHAINYNITEALVHIKTALMLRAEHSQSLHLFALLLTANHRPNEAMRIIEDALDEFPDNINLMHVRAHLELHMKGSEQALNTLQKMIGLWKDLYESQTQAISGSLNEFHDDRHSETKSVVQYQPSLISDKDSNSIHPASLAASRVDHALSEAASSLSSFTPRPGSPKAWSIQLKIWVLLADIYLSSELPNEAENCIQEAMSINPLSHHVMYMKGKANVYLNQWQEAKQCFLNAVSANPLFPEALRALGEAHYYLGEPRLAEKYLKDAAKIDPNCPNIWYTLGKVMESLDDFTASSDCMATSLQLEPSCPVLPFTSINLAFD</sequence>
<dbReference type="SUPFAM" id="SSF48452">
    <property type="entry name" value="TPR-like"/>
    <property type="match status" value="3"/>
</dbReference>